<dbReference type="RefSeq" id="WP_144687205.1">
    <property type="nucleotide sequence ID" value="NZ_VLLQ01000001.1"/>
</dbReference>
<reference evidence="5" key="1">
    <citation type="submission" date="2019-08" db="EMBL/GenBank/DDBJ databases">
        <title>Arthrobacter sp. nov., isolated from plateau pika and Tibetan wild ass.</title>
        <authorList>
            <person name="Ge Y."/>
        </authorList>
    </citation>
    <scope>NUCLEOTIDE SEQUENCE [LARGE SCALE GENOMIC DNA]</scope>
    <source>
        <strain evidence="5">HF-1365</strain>
    </source>
</reference>
<keyword evidence="5" id="KW-1185">Reference proteome</keyword>
<dbReference type="InterPro" id="IPR036271">
    <property type="entry name" value="Tet_transcr_reg_TetR-rel_C_sf"/>
</dbReference>
<dbReference type="Pfam" id="PF00440">
    <property type="entry name" value="TetR_N"/>
    <property type="match status" value="1"/>
</dbReference>
<accession>A0A7K0G6D3</accession>
<feature type="DNA-binding region" description="H-T-H motif" evidence="2">
    <location>
        <begin position="32"/>
        <end position="51"/>
    </location>
</feature>
<name>A0A7K0G6D3_9ACTN</name>
<dbReference type="PRINTS" id="PR00455">
    <property type="entry name" value="HTHTETR"/>
</dbReference>
<dbReference type="InterPro" id="IPR001647">
    <property type="entry name" value="HTH_TetR"/>
</dbReference>
<dbReference type="GO" id="GO:0000976">
    <property type="term" value="F:transcription cis-regulatory region binding"/>
    <property type="evidence" value="ECO:0007669"/>
    <property type="project" value="TreeGrafter"/>
</dbReference>
<dbReference type="SUPFAM" id="SSF46689">
    <property type="entry name" value="Homeodomain-like"/>
    <property type="match status" value="1"/>
</dbReference>
<feature type="domain" description="HTH tetR-type" evidence="3">
    <location>
        <begin position="9"/>
        <end position="69"/>
    </location>
</feature>
<gene>
    <name evidence="4" type="ORF">GJE22_01835</name>
</gene>
<dbReference type="PROSITE" id="PS50977">
    <property type="entry name" value="HTH_TETR_2"/>
    <property type="match status" value="1"/>
</dbReference>
<dbReference type="PANTHER" id="PTHR30055:SF226">
    <property type="entry name" value="HTH-TYPE TRANSCRIPTIONAL REGULATOR PKSA"/>
    <property type="match status" value="1"/>
</dbReference>
<dbReference type="PANTHER" id="PTHR30055">
    <property type="entry name" value="HTH-TYPE TRANSCRIPTIONAL REGULATOR RUTR"/>
    <property type="match status" value="1"/>
</dbReference>
<dbReference type="InterPro" id="IPR050109">
    <property type="entry name" value="HTH-type_TetR-like_transc_reg"/>
</dbReference>
<dbReference type="SUPFAM" id="SSF48498">
    <property type="entry name" value="Tetracyclin repressor-like, C-terminal domain"/>
    <property type="match status" value="1"/>
</dbReference>
<evidence type="ECO:0000256" key="2">
    <source>
        <dbReference type="PROSITE-ProRule" id="PRU00335"/>
    </source>
</evidence>
<organism evidence="4 5">
    <name type="scientific">Enorma shizhengliae</name>
    <dbReference type="NCBI Taxonomy" id="2606615"/>
    <lineage>
        <taxon>Bacteria</taxon>
        <taxon>Bacillati</taxon>
        <taxon>Actinomycetota</taxon>
        <taxon>Coriobacteriia</taxon>
        <taxon>Coriobacteriales</taxon>
        <taxon>Coriobacteriaceae</taxon>
        <taxon>Enorma</taxon>
    </lineage>
</organism>
<evidence type="ECO:0000256" key="1">
    <source>
        <dbReference type="ARBA" id="ARBA00023125"/>
    </source>
</evidence>
<dbReference type="EMBL" id="VTFZ01000001">
    <property type="protein sequence ID" value="MRX79358.1"/>
    <property type="molecule type" value="Genomic_DNA"/>
</dbReference>
<dbReference type="InterPro" id="IPR039536">
    <property type="entry name" value="TetR_C_Proteobacteria"/>
</dbReference>
<dbReference type="Proteomes" id="UP000470010">
    <property type="component" value="Unassembled WGS sequence"/>
</dbReference>
<evidence type="ECO:0000259" key="3">
    <source>
        <dbReference type="PROSITE" id="PS50977"/>
    </source>
</evidence>
<comment type="caution">
    <text evidence="4">The sequence shown here is derived from an EMBL/GenBank/DDBJ whole genome shotgun (WGS) entry which is preliminary data.</text>
</comment>
<dbReference type="GO" id="GO:0003700">
    <property type="term" value="F:DNA-binding transcription factor activity"/>
    <property type="evidence" value="ECO:0007669"/>
    <property type="project" value="TreeGrafter"/>
</dbReference>
<protein>
    <submittedName>
        <fullName evidence="4">TetR family transcriptional regulator</fullName>
    </submittedName>
</protein>
<keyword evidence="1 2" id="KW-0238">DNA-binding</keyword>
<dbReference type="Gene3D" id="1.10.357.10">
    <property type="entry name" value="Tetracycline Repressor, domain 2"/>
    <property type="match status" value="1"/>
</dbReference>
<evidence type="ECO:0000313" key="4">
    <source>
        <dbReference type="EMBL" id="MRX79358.1"/>
    </source>
</evidence>
<dbReference type="InterPro" id="IPR009057">
    <property type="entry name" value="Homeodomain-like_sf"/>
</dbReference>
<dbReference type="AlphaFoldDB" id="A0A7K0G6D3"/>
<sequence>MGRPAGPTRDTKALICERALDLFAEKGYTASTMRDIAHGAGMKDASLYNHFSSKRDLFDATVSLQLERLTSLLRSHQALAHPEDSTAAYATDDPNQLLSTVLASYEPFFSDPAIIKLRHILEAERHADPSISQLYRTIFITRPIQLQGAIFAQLIARGYLGPCDTELAARQFHGAVFLALSEEMPWDDARRFIAKHLDAFQSEHRIRKERA</sequence>
<proteinExistence type="predicted"/>
<evidence type="ECO:0000313" key="5">
    <source>
        <dbReference type="Proteomes" id="UP000470010"/>
    </source>
</evidence>
<dbReference type="Pfam" id="PF14246">
    <property type="entry name" value="TetR_C_7"/>
    <property type="match status" value="1"/>
</dbReference>